<keyword evidence="2" id="KW-0472">Membrane</keyword>
<name>A0A9W9ZCT7_9CNID</name>
<gene>
    <name evidence="3" type="ORF">OS493_017629</name>
</gene>
<reference evidence="3" key="1">
    <citation type="submission" date="2023-01" db="EMBL/GenBank/DDBJ databases">
        <title>Genome assembly of the deep-sea coral Lophelia pertusa.</title>
        <authorList>
            <person name="Herrera S."/>
            <person name="Cordes E."/>
        </authorList>
    </citation>
    <scope>NUCLEOTIDE SEQUENCE</scope>
    <source>
        <strain evidence="3">USNM1676648</strain>
        <tissue evidence="3">Polyp</tissue>
    </source>
</reference>
<feature type="transmembrane region" description="Helical" evidence="2">
    <location>
        <begin position="149"/>
        <end position="170"/>
    </location>
</feature>
<comment type="caution">
    <text evidence="3">The sequence shown here is derived from an EMBL/GenBank/DDBJ whole genome shotgun (WGS) entry which is preliminary data.</text>
</comment>
<evidence type="ECO:0000256" key="2">
    <source>
        <dbReference type="SAM" id="Phobius"/>
    </source>
</evidence>
<feature type="region of interest" description="Disordered" evidence="1">
    <location>
        <begin position="72"/>
        <end position="140"/>
    </location>
</feature>
<dbReference type="AlphaFoldDB" id="A0A9W9ZCT7"/>
<keyword evidence="2" id="KW-0812">Transmembrane</keyword>
<evidence type="ECO:0000313" key="4">
    <source>
        <dbReference type="Proteomes" id="UP001163046"/>
    </source>
</evidence>
<feature type="compositionally biased region" description="Polar residues" evidence="1">
    <location>
        <begin position="98"/>
        <end position="132"/>
    </location>
</feature>
<accession>A0A9W9ZCT7</accession>
<protein>
    <submittedName>
        <fullName evidence="3">Uncharacterized protein</fullName>
    </submittedName>
</protein>
<keyword evidence="4" id="KW-1185">Reference proteome</keyword>
<dbReference type="Proteomes" id="UP001163046">
    <property type="component" value="Unassembled WGS sequence"/>
</dbReference>
<dbReference type="EMBL" id="MU826359">
    <property type="protein sequence ID" value="KAJ7379131.1"/>
    <property type="molecule type" value="Genomic_DNA"/>
</dbReference>
<evidence type="ECO:0000313" key="3">
    <source>
        <dbReference type="EMBL" id="KAJ7379131.1"/>
    </source>
</evidence>
<sequence>MQTVRFTCFIRVHPQMTRAKNSTVFFLNCRPQNLCSLAMVNVSNKAEGSVVGIRDLQPGNTAEVKEGVNLESVPSVKPKSDLENATTVKPPNADVSAETKSSTPETKNMTSTTEKPSNVSTSAGTEALTTTMPMRATGNAKDDKNHTTYASLIIALGFGTLFLFAALVLIGRPWWYAFHRPRYSKVDYLMNGL</sequence>
<proteinExistence type="predicted"/>
<organism evidence="3 4">
    <name type="scientific">Desmophyllum pertusum</name>
    <dbReference type="NCBI Taxonomy" id="174260"/>
    <lineage>
        <taxon>Eukaryota</taxon>
        <taxon>Metazoa</taxon>
        <taxon>Cnidaria</taxon>
        <taxon>Anthozoa</taxon>
        <taxon>Hexacorallia</taxon>
        <taxon>Scleractinia</taxon>
        <taxon>Caryophylliina</taxon>
        <taxon>Caryophylliidae</taxon>
        <taxon>Desmophyllum</taxon>
    </lineage>
</organism>
<keyword evidence="2" id="KW-1133">Transmembrane helix</keyword>
<dbReference type="OrthoDB" id="10071013at2759"/>
<evidence type="ECO:0000256" key="1">
    <source>
        <dbReference type="SAM" id="MobiDB-lite"/>
    </source>
</evidence>